<feature type="region of interest" description="Disordered" evidence="1">
    <location>
        <begin position="156"/>
        <end position="179"/>
    </location>
</feature>
<dbReference type="SUPFAM" id="SSF48452">
    <property type="entry name" value="TPR-like"/>
    <property type="match status" value="1"/>
</dbReference>
<evidence type="ECO:0000256" key="1">
    <source>
        <dbReference type="SAM" id="MobiDB-lite"/>
    </source>
</evidence>
<evidence type="ECO:0000313" key="2">
    <source>
        <dbReference type="EMBL" id="CAE2261138.1"/>
    </source>
</evidence>
<gene>
    <name evidence="2" type="ORF">OAUR00152_LOCUS26897</name>
</gene>
<feature type="compositionally biased region" description="Low complexity" evidence="1">
    <location>
        <begin position="72"/>
        <end position="81"/>
    </location>
</feature>
<proteinExistence type="predicted"/>
<protein>
    <submittedName>
        <fullName evidence="2">Uncharacterized protein</fullName>
    </submittedName>
</protein>
<dbReference type="AlphaFoldDB" id="A0A7S4JEJ9"/>
<feature type="compositionally biased region" description="Pro residues" evidence="1">
    <location>
        <begin position="56"/>
        <end position="71"/>
    </location>
</feature>
<feature type="compositionally biased region" description="Low complexity" evidence="1">
    <location>
        <begin position="28"/>
        <end position="55"/>
    </location>
</feature>
<sequence length="666" mass="71717">MYAPHQQPASSYTVVAGDSVASVPYPPAAAASAAHPAAPLASAPLPAHTPTVASPPITPLPPPPPPPPPPAVTTSAAPPVAQRVIRAASSPAIPRPISGSYVPKSSSSPSPPSAAALAAPVPAPVASAPASKKKIKSLEDEADVFLLGPIVDPHGRIVSPGSEDLPSAERKKKLKPPKLPEATTPLLRVRSLVERRAYVDVLAVTSDLLQSSSSETSRWYSYLVSGAPPGGEKFFVDAESDPHQRRVRGETAELIRHRLTAMMKLRRYGDVSGEVERLNLGENDESRGALPLWVPRDLRVMAVASAMYVDGGRGAQRSVDGLHRMREELLERHAKEGKAKEDGVAGIEWLGRVDASLSNAFIRQKEWRLALSSLDDLLDALDVHGNLDLAVSRCLSDRSNPFADPADGARESRCLRSILGAAARIEVRSRQGRILLQSGGCDEAEEAFAMAAEEIPGLNAALEEAEDIFRSVDSDGGRDNPDDEGEESDNAPLHAIDSFFVRNASAQILINEGLLLYSRQMHGEALDRFLEATDMQREEDERRLSLLPDDWVNSTAGDGALSVLSLDLFAESIGLDSDPSLLTPALNNAGLCALYTCRMRDAVSMMESLVRENPTKYLTERMAFNLCTLYELGSDGATSERKKRVLQAVAKRFFLHDIGSECFRIN</sequence>
<dbReference type="EMBL" id="HBKQ01038858">
    <property type="protein sequence ID" value="CAE2261138.1"/>
    <property type="molecule type" value="Transcribed_RNA"/>
</dbReference>
<dbReference type="InterPro" id="IPR011990">
    <property type="entry name" value="TPR-like_helical_dom_sf"/>
</dbReference>
<feature type="region of interest" description="Disordered" evidence="1">
    <location>
        <begin position="471"/>
        <end position="490"/>
    </location>
</feature>
<accession>A0A7S4JEJ9</accession>
<feature type="region of interest" description="Disordered" evidence="1">
    <location>
        <begin position="27"/>
        <end position="117"/>
    </location>
</feature>
<dbReference type="PANTHER" id="PTHR21581">
    <property type="entry name" value="D-ALANYL-D-ALANINE CARBOXYPEPTIDASE"/>
    <property type="match status" value="1"/>
</dbReference>
<organism evidence="2">
    <name type="scientific">Odontella aurita</name>
    <dbReference type="NCBI Taxonomy" id="265563"/>
    <lineage>
        <taxon>Eukaryota</taxon>
        <taxon>Sar</taxon>
        <taxon>Stramenopiles</taxon>
        <taxon>Ochrophyta</taxon>
        <taxon>Bacillariophyta</taxon>
        <taxon>Mediophyceae</taxon>
        <taxon>Biddulphiophycidae</taxon>
        <taxon>Eupodiscales</taxon>
        <taxon>Odontellaceae</taxon>
        <taxon>Odontella</taxon>
    </lineage>
</organism>
<feature type="compositionally biased region" description="Low complexity" evidence="1">
    <location>
        <begin position="102"/>
        <end position="117"/>
    </location>
</feature>
<feature type="compositionally biased region" description="Basic and acidic residues" evidence="1">
    <location>
        <begin position="471"/>
        <end position="480"/>
    </location>
</feature>
<dbReference type="PANTHER" id="PTHR21581:SF6">
    <property type="entry name" value="TRAFFICKING PROTEIN PARTICLE COMPLEX SUBUNIT 12"/>
    <property type="match status" value="1"/>
</dbReference>
<reference evidence="2" key="1">
    <citation type="submission" date="2021-01" db="EMBL/GenBank/DDBJ databases">
        <authorList>
            <person name="Corre E."/>
            <person name="Pelletier E."/>
            <person name="Niang G."/>
            <person name="Scheremetjew M."/>
            <person name="Finn R."/>
            <person name="Kale V."/>
            <person name="Holt S."/>
            <person name="Cochrane G."/>
            <person name="Meng A."/>
            <person name="Brown T."/>
            <person name="Cohen L."/>
        </authorList>
    </citation>
    <scope>NUCLEOTIDE SEQUENCE</scope>
    <source>
        <strain evidence="2">Isolate 1302-5</strain>
    </source>
</reference>
<dbReference type="Gene3D" id="1.25.40.10">
    <property type="entry name" value="Tetratricopeptide repeat domain"/>
    <property type="match status" value="1"/>
</dbReference>
<name>A0A7S4JEJ9_9STRA</name>